<reference evidence="1 2" key="1">
    <citation type="journal article" date="2013" name="Genome Announc.">
        <title>Genome of the haloarchaeon Natronomonas moolapensis, a neutrophilic member of a previously haloalkaliphilic genus.</title>
        <authorList>
            <person name="Dyall-Smith M.L."/>
            <person name="Pfeiffer F."/>
            <person name="Oberwinkler T."/>
            <person name="Klee K."/>
            <person name="Rampp M."/>
            <person name="Palm P."/>
            <person name="Gross K."/>
            <person name="Schuster S.C."/>
            <person name="Oesterhelt D."/>
        </authorList>
    </citation>
    <scope>NUCLEOTIDE SEQUENCE [LARGE SCALE GENOMIC DNA]</scope>
    <source>
        <strain evidence="2">DSM 18674 / JCM 14361 / 8.8.11</strain>
    </source>
</reference>
<protein>
    <recommendedName>
        <fullName evidence="3">Restriction endonuclease</fullName>
    </recommendedName>
</protein>
<dbReference type="RefSeq" id="WP_015409825.1">
    <property type="nucleotide sequence ID" value="NC_020388.1"/>
</dbReference>
<dbReference type="InterPro" id="IPR019292">
    <property type="entry name" value="McrC"/>
</dbReference>
<accession>M1XS11</accession>
<dbReference type="OrthoDB" id="255436at2157"/>
<dbReference type="KEGG" id="nmo:Nmlp_2921"/>
<dbReference type="Proteomes" id="UP000011867">
    <property type="component" value="Chromosome"/>
</dbReference>
<gene>
    <name evidence="1" type="ordered locus">Nmlp_2921</name>
</gene>
<evidence type="ECO:0008006" key="3">
    <source>
        <dbReference type="Google" id="ProtNLM"/>
    </source>
</evidence>
<dbReference type="EMBL" id="HF582854">
    <property type="protein sequence ID" value="CCQ37071.1"/>
    <property type="molecule type" value="Genomic_DNA"/>
</dbReference>
<dbReference type="eggNOG" id="arCOG05102">
    <property type="taxonomic scope" value="Archaea"/>
</dbReference>
<organism evidence="1 2">
    <name type="scientific">Natronomonas moolapensis (strain DSM 18674 / CECT 7526 / JCM 14361 / 8.8.11)</name>
    <dbReference type="NCBI Taxonomy" id="268739"/>
    <lineage>
        <taxon>Archaea</taxon>
        <taxon>Methanobacteriati</taxon>
        <taxon>Methanobacteriota</taxon>
        <taxon>Stenosarchaea group</taxon>
        <taxon>Halobacteria</taxon>
        <taxon>Halobacteriales</taxon>
        <taxon>Natronomonadaceae</taxon>
        <taxon>Natronomonas</taxon>
    </lineage>
</organism>
<dbReference type="GeneID" id="14651592"/>
<dbReference type="Pfam" id="PF10117">
    <property type="entry name" value="McrBC"/>
    <property type="match status" value="1"/>
</dbReference>
<dbReference type="HOGENOM" id="CLU_465129_0_0_2"/>
<dbReference type="STRING" id="268739.Nmlp_2921"/>
<keyword evidence="2" id="KW-1185">Reference proteome</keyword>
<evidence type="ECO:0000313" key="1">
    <source>
        <dbReference type="EMBL" id="CCQ37071.1"/>
    </source>
</evidence>
<evidence type="ECO:0000313" key="2">
    <source>
        <dbReference type="Proteomes" id="UP000011867"/>
    </source>
</evidence>
<name>M1XS11_NATM8</name>
<proteinExistence type="predicted"/>
<sequence>MSTVDEVYEYGQDTFNIPERGKIRIEGCPSSILDQLRRASFTQESPGVFTKSQEAFDSDQEYEVVTVTVDGDDNETLHVEATDIVGVVSLTPSSKVQVDPKIDWEYIFDMLLAVYDQNRSIEYHGIPLQDFLSDDIHLDDVFVVLAINYLDGVERIQRNGYIRDLVIRRTNSLDGRGNIDVEQTLLNHARGTIEPQWIHNETEYNNAVNSLLHYAGKTLLRLFRQNAHENDHPAYDRIFSEVHREVERLESMEVDSGLDRMDEYREISLYDLPKQRQYYEKAFDISKAVMSSSLGQQLRDGPRELVVDYVLNMESLFEQYSQVVIERELNHINSYDHLGDLDDVTPVRSPSVKPFEGEGQIYHEPDHALQEGEETIAVLDSKYYAEGHDPVKESPSRSRLFSYAYLLQTERLAFLCPLLEPRRRQVAQTGAELQIVSPEGEFGLDAYDEVVHDYLHSVLVERAPELEAFRAVAEPKNELCIDGVDESDLERATDMSGPFTFKDARDFSLRIIKAAADEHSWDVRNRYDLEQDGDWTREQIETRCERRYEHTTTCVPVFRRDGGQEWIDLYFLENGTGEVEKEGPLKLL</sequence>
<dbReference type="AlphaFoldDB" id="M1XS11"/>